<dbReference type="InterPro" id="IPR044922">
    <property type="entry name" value="DUF2063_N_sf"/>
</dbReference>
<dbReference type="Proteomes" id="UP000441399">
    <property type="component" value="Unassembled WGS sequence"/>
</dbReference>
<dbReference type="Gene3D" id="1.10.150.690">
    <property type="entry name" value="DUF2063"/>
    <property type="match status" value="1"/>
</dbReference>
<proteinExistence type="predicted"/>
<gene>
    <name evidence="2" type="ORF">OPDIPICF_04647</name>
</gene>
<evidence type="ECO:0000313" key="3">
    <source>
        <dbReference type="Proteomes" id="UP000441399"/>
    </source>
</evidence>
<dbReference type="OrthoDB" id="4146344at2"/>
<organism evidence="2 3">
    <name type="scientific">BD1-7 clade bacterium</name>
    <dbReference type="NCBI Taxonomy" id="2029982"/>
    <lineage>
        <taxon>Bacteria</taxon>
        <taxon>Pseudomonadati</taxon>
        <taxon>Pseudomonadota</taxon>
        <taxon>Gammaproteobacteria</taxon>
        <taxon>Cellvibrionales</taxon>
        <taxon>Spongiibacteraceae</taxon>
        <taxon>BD1-7 clade</taxon>
    </lineage>
</organism>
<accession>A0A5S9Q5Z5</accession>
<dbReference type="InterPro" id="IPR018640">
    <property type="entry name" value="DUF2063"/>
</dbReference>
<evidence type="ECO:0000259" key="1">
    <source>
        <dbReference type="Pfam" id="PF09836"/>
    </source>
</evidence>
<keyword evidence="3" id="KW-1185">Reference proteome</keyword>
<reference evidence="2 3" key="1">
    <citation type="submission" date="2019-11" db="EMBL/GenBank/DDBJ databases">
        <authorList>
            <person name="Holert J."/>
        </authorList>
    </citation>
    <scope>NUCLEOTIDE SEQUENCE [LARGE SCALE GENOMIC DNA]</scope>
    <source>
        <strain evidence="2">SB11_3</strain>
    </source>
</reference>
<sequence length="255" mass="28846">MQSDIPSLQEQQNRLLTDIFSRRSTDSQGIQVYQNNLLMTAARALSITYPVLEHMIGEQPMIALARELLQTTPPGSGDWADWGEHLADLITQTPLADDAPFLADMARLEWAIHEAGRHHAAVFDTQSLTLLSEHDPNNLYLVFPTTFRVIASEFPIDLIWQAHKTDSDEIKLDQQRLEEALAADHQPCYLRIDQQHLVPNITRLAADDFAWERDALNKQSLGSLLDAHPEFDLGAWLAEASSHHRLRGLRLALYS</sequence>
<evidence type="ECO:0000313" key="2">
    <source>
        <dbReference type="EMBL" id="CAA0112445.1"/>
    </source>
</evidence>
<protein>
    <recommendedName>
        <fullName evidence="1">Putative DNA-binding domain-containing protein</fullName>
    </recommendedName>
</protein>
<name>A0A5S9Q5Z5_9GAMM</name>
<dbReference type="Pfam" id="PF09836">
    <property type="entry name" value="DUF2063"/>
    <property type="match status" value="1"/>
</dbReference>
<feature type="domain" description="Putative DNA-binding" evidence="1">
    <location>
        <begin position="11"/>
        <end position="89"/>
    </location>
</feature>
<dbReference type="EMBL" id="CACSIO010000013">
    <property type="protein sequence ID" value="CAA0112445.1"/>
    <property type="molecule type" value="Genomic_DNA"/>
</dbReference>
<dbReference type="AlphaFoldDB" id="A0A5S9Q5Z5"/>